<evidence type="ECO:0000256" key="1">
    <source>
        <dbReference type="SAM" id="Phobius"/>
    </source>
</evidence>
<keyword evidence="1" id="KW-1133">Transmembrane helix</keyword>
<evidence type="ECO:0000313" key="3">
    <source>
        <dbReference type="Proteomes" id="UP001597032"/>
    </source>
</evidence>
<evidence type="ECO:0000313" key="2">
    <source>
        <dbReference type="EMBL" id="MFD0760462.1"/>
    </source>
</evidence>
<proteinExistence type="predicted"/>
<dbReference type="EMBL" id="JBHTIC010000002">
    <property type="protein sequence ID" value="MFD0760462.1"/>
    <property type="molecule type" value="Genomic_DNA"/>
</dbReference>
<keyword evidence="1" id="KW-0472">Membrane</keyword>
<dbReference type="Proteomes" id="UP001597032">
    <property type="component" value="Unassembled WGS sequence"/>
</dbReference>
<keyword evidence="1" id="KW-0812">Transmembrane</keyword>
<dbReference type="PROSITE" id="PS51257">
    <property type="entry name" value="PROKAR_LIPOPROTEIN"/>
    <property type="match status" value="1"/>
</dbReference>
<reference evidence="3" key="1">
    <citation type="journal article" date="2019" name="Int. J. Syst. Evol. Microbiol.">
        <title>The Global Catalogue of Microorganisms (GCM) 10K type strain sequencing project: providing services to taxonomists for standard genome sequencing and annotation.</title>
        <authorList>
            <consortium name="The Broad Institute Genomics Platform"/>
            <consortium name="The Broad Institute Genome Sequencing Center for Infectious Disease"/>
            <person name="Wu L."/>
            <person name="Ma J."/>
        </authorList>
    </citation>
    <scope>NUCLEOTIDE SEQUENCE [LARGE SCALE GENOMIC DNA]</scope>
    <source>
        <strain evidence="3">CCUG 60022</strain>
    </source>
</reference>
<sequence length="129" mass="14614">MQIFKMPHLKTLIKTNFKILITLLFLTFFIQSCKVYKSPTTLNQAALSEEEGYVKVTMLNGDEYIYESIIIQNNQYYGISTVDGKKVETALLNEQVQDVQRVNKKSSNFFGFFGILVGVGSIILGVTML</sequence>
<accession>A0ABW2Z2M4</accession>
<protein>
    <submittedName>
        <fullName evidence="2">Uncharacterized protein</fullName>
    </submittedName>
</protein>
<dbReference type="RefSeq" id="WP_298288883.1">
    <property type="nucleotide sequence ID" value="NZ_JBHTIC010000002.1"/>
</dbReference>
<name>A0ABW2Z2M4_9FLAO</name>
<organism evidence="2 3">
    <name type="scientific">Lutibacter aestuarii</name>
    <dbReference type="NCBI Taxonomy" id="861111"/>
    <lineage>
        <taxon>Bacteria</taxon>
        <taxon>Pseudomonadati</taxon>
        <taxon>Bacteroidota</taxon>
        <taxon>Flavobacteriia</taxon>
        <taxon>Flavobacteriales</taxon>
        <taxon>Flavobacteriaceae</taxon>
        <taxon>Lutibacter</taxon>
    </lineage>
</organism>
<gene>
    <name evidence="2" type="ORF">ACFQZW_00035</name>
</gene>
<comment type="caution">
    <text evidence="2">The sequence shown here is derived from an EMBL/GenBank/DDBJ whole genome shotgun (WGS) entry which is preliminary data.</text>
</comment>
<keyword evidence="3" id="KW-1185">Reference proteome</keyword>
<feature type="transmembrane region" description="Helical" evidence="1">
    <location>
        <begin position="109"/>
        <end position="128"/>
    </location>
</feature>